<dbReference type="GeneID" id="98126624"/>
<sequence>MFENYTAIPFVKGSAAVLGGILFLYVLIRGVYLAFFHPLSRIPGPKLYAFTDLPYLYYLLRGEWPYRHRQLHDQYGPVVRYTPNDVSFTTANAWRTIYGHRIGASAHIAAFPKDPKGYRPPLTGDPNIVLTNDEDHRRHRRVLAHAFSEKALLGQESIMRHYVDKLISRLGERAKLGGSNAVVDLARWYNFTTFDMVGDLSFGAQFGCLDSGGYHPWVATIFDDIRLITVDETLRRHPLLNALVWSLVPKRWLASRLEHLERSRAAAMKRVESGSMGREDFMSYILRHNTDGEDGKPSDGPTLTPGEIVENANILIIAGSETTATLLSGATFHLLTHPDKHGRLVREIRGAFATEADITVTALGQLKYLNAVLKEALRMYPPIPGALPRTVTGAGEVIDNYWISGGTTVGVPHWAACQSEFNFHNPDEFVPERWIADERDAAYENDNRAVSQPFSVGPRNCLGKNLAYAEMRLILAKVLWHFDLELLPESRDWNKQKIFVVWEKGALNVKLTRAVRG</sequence>
<keyword evidence="3 6" id="KW-0349">Heme</keyword>
<keyword evidence="4 6" id="KW-0479">Metal-binding</keyword>
<evidence type="ECO:0000256" key="4">
    <source>
        <dbReference type="ARBA" id="ARBA00022723"/>
    </source>
</evidence>
<keyword evidence="7" id="KW-1133">Transmembrane helix</keyword>
<dbReference type="EMBL" id="JAZGUE010000005">
    <property type="protein sequence ID" value="KAL2266034.1"/>
    <property type="molecule type" value="Genomic_DNA"/>
</dbReference>
<keyword evidence="6" id="KW-0560">Oxidoreductase</keyword>
<dbReference type="RefSeq" id="XP_070864761.1">
    <property type="nucleotide sequence ID" value="XM_071011980.1"/>
</dbReference>
<keyword evidence="5 6" id="KW-0408">Iron</keyword>
<dbReference type="Proteomes" id="UP001600064">
    <property type="component" value="Unassembled WGS sequence"/>
</dbReference>
<dbReference type="PANTHER" id="PTHR24305">
    <property type="entry name" value="CYTOCHROME P450"/>
    <property type="match status" value="1"/>
</dbReference>
<organism evidence="8 9">
    <name type="scientific">Remersonia thermophila</name>
    <dbReference type="NCBI Taxonomy" id="72144"/>
    <lineage>
        <taxon>Eukaryota</taxon>
        <taxon>Fungi</taxon>
        <taxon>Dikarya</taxon>
        <taxon>Ascomycota</taxon>
        <taxon>Pezizomycotina</taxon>
        <taxon>Sordariomycetes</taxon>
        <taxon>Sordariomycetidae</taxon>
        <taxon>Sordariales</taxon>
        <taxon>Sordariales incertae sedis</taxon>
        <taxon>Remersonia</taxon>
    </lineage>
</organism>
<accession>A0ABR4D6P8</accession>
<proteinExistence type="inferred from homology"/>
<evidence type="ECO:0000256" key="1">
    <source>
        <dbReference type="ARBA" id="ARBA00001971"/>
    </source>
</evidence>
<dbReference type="InterPro" id="IPR036396">
    <property type="entry name" value="Cyt_P450_sf"/>
</dbReference>
<reference evidence="8 9" key="1">
    <citation type="journal article" date="2024" name="Commun. Biol.">
        <title>Comparative genomic analysis of thermophilic fungi reveals convergent evolutionary adaptations and gene losses.</title>
        <authorList>
            <person name="Steindorff A.S."/>
            <person name="Aguilar-Pontes M.V."/>
            <person name="Robinson A.J."/>
            <person name="Andreopoulos B."/>
            <person name="LaButti K."/>
            <person name="Kuo A."/>
            <person name="Mondo S."/>
            <person name="Riley R."/>
            <person name="Otillar R."/>
            <person name="Haridas S."/>
            <person name="Lipzen A."/>
            <person name="Grimwood J."/>
            <person name="Schmutz J."/>
            <person name="Clum A."/>
            <person name="Reid I.D."/>
            <person name="Moisan M.C."/>
            <person name="Butler G."/>
            <person name="Nguyen T.T.M."/>
            <person name="Dewar K."/>
            <person name="Conant G."/>
            <person name="Drula E."/>
            <person name="Henrissat B."/>
            <person name="Hansel C."/>
            <person name="Singer S."/>
            <person name="Hutchinson M.I."/>
            <person name="de Vries R.P."/>
            <person name="Natvig D.O."/>
            <person name="Powell A.J."/>
            <person name="Tsang A."/>
            <person name="Grigoriev I.V."/>
        </authorList>
    </citation>
    <scope>NUCLEOTIDE SEQUENCE [LARGE SCALE GENOMIC DNA]</scope>
    <source>
        <strain evidence="8 9">ATCC 22073</strain>
    </source>
</reference>
<keyword evidence="6" id="KW-0503">Monooxygenase</keyword>
<keyword evidence="9" id="KW-1185">Reference proteome</keyword>
<evidence type="ECO:0000256" key="6">
    <source>
        <dbReference type="RuleBase" id="RU000461"/>
    </source>
</evidence>
<dbReference type="InterPro" id="IPR050121">
    <property type="entry name" value="Cytochrome_P450_monoxygenase"/>
</dbReference>
<dbReference type="PANTHER" id="PTHR24305:SF210">
    <property type="entry name" value="CYTOCHROME P450 MONOOXYGENASE ASQL-RELATED"/>
    <property type="match status" value="1"/>
</dbReference>
<gene>
    <name evidence="8" type="ORF">VTJ83DRAFT_5386</name>
</gene>
<evidence type="ECO:0000313" key="9">
    <source>
        <dbReference type="Proteomes" id="UP001600064"/>
    </source>
</evidence>
<protein>
    <recommendedName>
        <fullName evidence="10">Cytochrome P450 monooxygenase</fullName>
    </recommendedName>
</protein>
<dbReference type="Pfam" id="PF00067">
    <property type="entry name" value="p450"/>
    <property type="match status" value="1"/>
</dbReference>
<dbReference type="CDD" id="cd11058">
    <property type="entry name" value="CYP60B-like"/>
    <property type="match status" value="1"/>
</dbReference>
<dbReference type="Gene3D" id="1.10.630.10">
    <property type="entry name" value="Cytochrome P450"/>
    <property type="match status" value="1"/>
</dbReference>
<evidence type="ECO:0008006" key="10">
    <source>
        <dbReference type="Google" id="ProtNLM"/>
    </source>
</evidence>
<dbReference type="PRINTS" id="PR00463">
    <property type="entry name" value="EP450I"/>
</dbReference>
<evidence type="ECO:0000256" key="7">
    <source>
        <dbReference type="SAM" id="Phobius"/>
    </source>
</evidence>
<dbReference type="SUPFAM" id="SSF48264">
    <property type="entry name" value="Cytochrome P450"/>
    <property type="match status" value="1"/>
</dbReference>
<dbReference type="PRINTS" id="PR00385">
    <property type="entry name" value="P450"/>
</dbReference>
<evidence type="ECO:0000256" key="5">
    <source>
        <dbReference type="ARBA" id="ARBA00023004"/>
    </source>
</evidence>
<name>A0ABR4D6P8_9PEZI</name>
<comment type="cofactor">
    <cofactor evidence="1">
        <name>heme</name>
        <dbReference type="ChEBI" id="CHEBI:30413"/>
    </cofactor>
</comment>
<evidence type="ECO:0000256" key="2">
    <source>
        <dbReference type="ARBA" id="ARBA00010617"/>
    </source>
</evidence>
<keyword evidence="7" id="KW-0812">Transmembrane</keyword>
<feature type="transmembrane region" description="Helical" evidence="7">
    <location>
        <begin position="15"/>
        <end position="36"/>
    </location>
</feature>
<evidence type="ECO:0000313" key="8">
    <source>
        <dbReference type="EMBL" id="KAL2266034.1"/>
    </source>
</evidence>
<dbReference type="InterPro" id="IPR017972">
    <property type="entry name" value="Cyt_P450_CS"/>
</dbReference>
<dbReference type="PROSITE" id="PS00086">
    <property type="entry name" value="CYTOCHROME_P450"/>
    <property type="match status" value="1"/>
</dbReference>
<dbReference type="InterPro" id="IPR002401">
    <property type="entry name" value="Cyt_P450_E_grp-I"/>
</dbReference>
<comment type="similarity">
    <text evidence="2 6">Belongs to the cytochrome P450 family.</text>
</comment>
<dbReference type="InterPro" id="IPR001128">
    <property type="entry name" value="Cyt_P450"/>
</dbReference>
<comment type="caution">
    <text evidence="8">The sequence shown here is derived from an EMBL/GenBank/DDBJ whole genome shotgun (WGS) entry which is preliminary data.</text>
</comment>
<evidence type="ECO:0000256" key="3">
    <source>
        <dbReference type="ARBA" id="ARBA00022617"/>
    </source>
</evidence>
<keyword evidence="7" id="KW-0472">Membrane</keyword>